<protein>
    <submittedName>
        <fullName evidence="1">Uncharacterized protein</fullName>
    </submittedName>
</protein>
<keyword evidence="2" id="KW-1185">Reference proteome</keyword>
<reference evidence="1 2" key="1">
    <citation type="submission" date="2014-04" db="EMBL/GenBank/DDBJ databases">
        <authorList>
            <consortium name="DOE Joint Genome Institute"/>
            <person name="Kuo A."/>
            <person name="Zuccaro A."/>
            <person name="Kohler A."/>
            <person name="Nagy L.G."/>
            <person name="Floudas D."/>
            <person name="Copeland A."/>
            <person name="Barry K.W."/>
            <person name="Cichocki N."/>
            <person name="Veneault-Fourrey C."/>
            <person name="LaButti K."/>
            <person name="Lindquist E.A."/>
            <person name="Lipzen A."/>
            <person name="Lundell T."/>
            <person name="Morin E."/>
            <person name="Murat C."/>
            <person name="Sun H."/>
            <person name="Tunlid A."/>
            <person name="Henrissat B."/>
            <person name="Grigoriev I.V."/>
            <person name="Hibbett D.S."/>
            <person name="Martin F."/>
            <person name="Nordberg H.P."/>
            <person name="Cantor M.N."/>
            <person name="Hua S.X."/>
        </authorList>
    </citation>
    <scope>NUCLEOTIDE SEQUENCE [LARGE SCALE GENOMIC DNA]</scope>
    <source>
        <strain evidence="1 2">MAFF 305830</strain>
    </source>
</reference>
<dbReference type="EMBL" id="KN824339">
    <property type="protein sequence ID" value="KIM23339.1"/>
    <property type="molecule type" value="Genomic_DNA"/>
</dbReference>
<dbReference type="OrthoDB" id="3265734at2759"/>
<sequence>MPLYAIIDDTDPGLVWTGHWELLTEPVFPLAREYNGTTHRTNDSTATVSYQFYGSEIAVFGTIDTPDTREYPNASFSVTPNAVPLIHFNQTGYVPTMQDTNVPTTHVKLFTSDRLTTGNYTMTITADGASPDGAAFYLDYLTIQLPDSFPESVKRVIVDNADPQWGWQGPWEPQSIPGNYLNTIHQTHDPGIYYGLWYSEWAI</sequence>
<gene>
    <name evidence="1" type="ORF">M408DRAFT_28024</name>
</gene>
<reference evidence="2" key="2">
    <citation type="submission" date="2015-01" db="EMBL/GenBank/DDBJ databases">
        <title>Evolutionary Origins and Diversification of the Mycorrhizal Mutualists.</title>
        <authorList>
            <consortium name="DOE Joint Genome Institute"/>
            <consortium name="Mycorrhizal Genomics Consortium"/>
            <person name="Kohler A."/>
            <person name="Kuo A."/>
            <person name="Nagy L.G."/>
            <person name="Floudas D."/>
            <person name="Copeland A."/>
            <person name="Barry K.W."/>
            <person name="Cichocki N."/>
            <person name="Veneault-Fourrey C."/>
            <person name="LaButti K."/>
            <person name="Lindquist E.A."/>
            <person name="Lipzen A."/>
            <person name="Lundell T."/>
            <person name="Morin E."/>
            <person name="Murat C."/>
            <person name="Riley R."/>
            <person name="Ohm R."/>
            <person name="Sun H."/>
            <person name="Tunlid A."/>
            <person name="Henrissat B."/>
            <person name="Grigoriev I.V."/>
            <person name="Hibbett D.S."/>
            <person name="Martin F."/>
        </authorList>
    </citation>
    <scope>NUCLEOTIDE SEQUENCE [LARGE SCALE GENOMIC DNA]</scope>
    <source>
        <strain evidence="2">MAFF 305830</strain>
    </source>
</reference>
<accession>A0A0C3ATJ1</accession>
<dbReference type="AlphaFoldDB" id="A0A0C3ATJ1"/>
<evidence type="ECO:0000313" key="2">
    <source>
        <dbReference type="Proteomes" id="UP000054097"/>
    </source>
</evidence>
<dbReference type="HOGENOM" id="CLU_1603750_0_0_1"/>
<proteinExistence type="predicted"/>
<dbReference type="Proteomes" id="UP000054097">
    <property type="component" value="Unassembled WGS sequence"/>
</dbReference>
<name>A0A0C3ATJ1_SERVB</name>
<organism evidence="1 2">
    <name type="scientific">Serendipita vermifera MAFF 305830</name>
    <dbReference type="NCBI Taxonomy" id="933852"/>
    <lineage>
        <taxon>Eukaryota</taxon>
        <taxon>Fungi</taxon>
        <taxon>Dikarya</taxon>
        <taxon>Basidiomycota</taxon>
        <taxon>Agaricomycotina</taxon>
        <taxon>Agaricomycetes</taxon>
        <taxon>Sebacinales</taxon>
        <taxon>Serendipitaceae</taxon>
        <taxon>Serendipita</taxon>
    </lineage>
</organism>
<evidence type="ECO:0000313" key="1">
    <source>
        <dbReference type="EMBL" id="KIM23339.1"/>
    </source>
</evidence>
<dbReference type="Gene3D" id="2.60.120.260">
    <property type="entry name" value="Galactose-binding domain-like"/>
    <property type="match status" value="1"/>
</dbReference>